<name>A0A015KAL4_RHIIW</name>
<dbReference type="AlphaFoldDB" id="A0A015KAL4"/>
<dbReference type="Proteomes" id="UP000022910">
    <property type="component" value="Unassembled WGS sequence"/>
</dbReference>
<proteinExistence type="predicted"/>
<accession>A0A015KAL4</accession>
<protein>
    <submittedName>
        <fullName evidence="1">Uncharacterized protein</fullName>
    </submittedName>
</protein>
<evidence type="ECO:0000313" key="1">
    <source>
        <dbReference type="EMBL" id="EXX76620.1"/>
    </source>
</evidence>
<evidence type="ECO:0000313" key="2">
    <source>
        <dbReference type="Proteomes" id="UP000022910"/>
    </source>
</evidence>
<dbReference type="HOGENOM" id="CLU_2962053_0_0_1"/>
<reference evidence="1 2" key="1">
    <citation type="submission" date="2014-02" db="EMBL/GenBank/DDBJ databases">
        <title>Single nucleus genome sequencing reveals high similarity among nuclei of an endomycorrhizal fungus.</title>
        <authorList>
            <person name="Lin K."/>
            <person name="Geurts R."/>
            <person name="Zhang Z."/>
            <person name="Limpens E."/>
            <person name="Saunders D.G."/>
            <person name="Mu D."/>
            <person name="Pang E."/>
            <person name="Cao H."/>
            <person name="Cha H."/>
            <person name="Lin T."/>
            <person name="Zhou Q."/>
            <person name="Shang Y."/>
            <person name="Li Y."/>
            <person name="Ivanov S."/>
            <person name="Sharma T."/>
            <person name="Velzen R.V."/>
            <person name="Ruijter N.D."/>
            <person name="Aanen D.K."/>
            <person name="Win J."/>
            <person name="Kamoun S."/>
            <person name="Bisseling T."/>
            <person name="Huang S."/>
        </authorList>
    </citation>
    <scope>NUCLEOTIDE SEQUENCE [LARGE SCALE GENOMIC DNA]</scope>
    <source>
        <strain evidence="2">DAOM197198w</strain>
    </source>
</reference>
<gene>
    <name evidence="1" type="ORF">RirG_031420</name>
</gene>
<comment type="caution">
    <text evidence="1">The sequence shown here is derived from an EMBL/GenBank/DDBJ whole genome shotgun (WGS) entry which is preliminary data.</text>
</comment>
<sequence>MSSPWKKQPEDVVDSVLKRAEVSKNSSLTCQMPPLYRLLVVCKTASPSPSSRPSMAGRT</sequence>
<organism evidence="1 2">
    <name type="scientific">Rhizophagus irregularis (strain DAOM 197198w)</name>
    <name type="common">Glomus intraradices</name>
    <dbReference type="NCBI Taxonomy" id="1432141"/>
    <lineage>
        <taxon>Eukaryota</taxon>
        <taxon>Fungi</taxon>
        <taxon>Fungi incertae sedis</taxon>
        <taxon>Mucoromycota</taxon>
        <taxon>Glomeromycotina</taxon>
        <taxon>Glomeromycetes</taxon>
        <taxon>Glomerales</taxon>
        <taxon>Glomeraceae</taxon>
        <taxon>Rhizophagus</taxon>
    </lineage>
</organism>
<keyword evidence="2" id="KW-1185">Reference proteome</keyword>
<dbReference type="EMBL" id="JEMT01011960">
    <property type="protein sequence ID" value="EXX76620.1"/>
    <property type="molecule type" value="Genomic_DNA"/>
</dbReference>